<proteinExistence type="predicted"/>
<accession>T1JWC9</accession>
<reference evidence="1" key="2">
    <citation type="submission" date="2015-06" db="UniProtKB">
        <authorList>
            <consortium name="EnsemblMetazoa"/>
        </authorList>
    </citation>
    <scope>IDENTIFICATION</scope>
</reference>
<dbReference type="AlphaFoldDB" id="T1JWC9"/>
<dbReference type="EnsemblMetazoa" id="tetur02g07810.1">
    <property type="protein sequence ID" value="tetur02g07810.1"/>
    <property type="gene ID" value="tetur02g07810"/>
</dbReference>
<evidence type="ECO:0000313" key="2">
    <source>
        <dbReference type="Proteomes" id="UP000015104"/>
    </source>
</evidence>
<evidence type="ECO:0000313" key="1">
    <source>
        <dbReference type="EnsemblMetazoa" id="tetur02g07810.1"/>
    </source>
</evidence>
<protein>
    <submittedName>
        <fullName evidence="1">Uncharacterized protein</fullName>
    </submittedName>
</protein>
<dbReference type="EMBL" id="CAEY01000808">
    <property type="status" value="NOT_ANNOTATED_CDS"/>
    <property type="molecule type" value="Genomic_DNA"/>
</dbReference>
<dbReference type="HOGENOM" id="CLU_3052913_0_0_1"/>
<organism evidence="1 2">
    <name type="scientific">Tetranychus urticae</name>
    <name type="common">Two-spotted spider mite</name>
    <dbReference type="NCBI Taxonomy" id="32264"/>
    <lineage>
        <taxon>Eukaryota</taxon>
        <taxon>Metazoa</taxon>
        <taxon>Ecdysozoa</taxon>
        <taxon>Arthropoda</taxon>
        <taxon>Chelicerata</taxon>
        <taxon>Arachnida</taxon>
        <taxon>Acari</taxon>
        <taxon>Acariformes</taxon>
        <taxon>Trombidiformes</taxon>
        <taxon>Prostigmata</taxon>
        <taxon>Eleutherengona</taxon>
        <taxon>Raphignathae</taxon>
        <taxon>Tetranychoidea</taxon>
        <taxon>Tetranychidae</taxon>
        <taxon>Tetranychus</taxon>
    </lineage>
</organism>
<keyword evidence="2" id="KW-1185">Reference proteome</keyword>
<name>T1JWC9_TETUR</name>
<reference evidence="2" key="1">
    <citation type="submission" date="2011-08" db="EMBL/GenBank/DDBJ databases">
        <authorList>
            <person name="Rombauts S."/>
        </authorList>
    </citation>
    <scope>NUCLEOTIDE SEQUENCE</scope>
    <source>
        <strain evidence="2">London</strain>
    </source>
</reference>
<dbReference type="Proteomes" id="UP000015104">
    <property type="component" value="Unassembled WGS sequence"/>
</dbReference>
<sequence>MKLASTVNVFLDSYVEEEVHFWAITTQNEPFQAITNEDFFYKNLVLSRKWARLG</sequence>